<evidence type="ECO:0000256" key="1">
    <source>
        <dbReference type="ARBA" id="ARBA00022691"/>
    </source>
</evidence>
<dbReference type="Proteomes" id="UP000039865">
    <property type="component" value="Unassembled WGS sequence"/>
</dbReference>
<dbReference type="InterPro" id="IPR025799">
    <property type="entry name" value="Arg_MeTrfase"/>
</dbReference>
<gene>
    <name evidence="2" type="primary">Contig278.g319</name>
    <name evidence="2" type="ORF">STYLEM_7810</name>
</gene>
<dbReference type="InParanoid" id="A0A078AAC6"/>
<dbReference type="EMBL" id="CCKQ01007455">
    <property type="protein sequence ID" value="CDW78826.1"/>
    <property type="molecule type" value="Genomic_DNA"/>
</dbReference>
<protein>
    <submittedName>
        <fullName evidence="2">Uncharacterized protein</fullName>
    </submittedName>
</protein>
<dbReference type="PANTHER" id="PTHR11006">
    <property type="entry name" value="PROTEIN ARGININE N-METHYLTRANSFERASE"/>
    <property type="match status" value="1"/>
</dbReference>
<dbReference type="GO" id="GO:0016274">
    <property type="term" value="F:protein-arginine N-methyltransferase activity"/>
    <property type="evidence" value="ECO:0007669"/>
    <property type="project" value="InterPro"/>
</dbReference>
<reference evidence="2 3" key="1">
    <citation type="submission" date="2014-06" db="EMBL/GenBank/DDBJ databases">
        <authorList>
            <person name="Swart Estienne"/>
        </authorList>
    </citation>
    <scope>NUCLEOTIDE SEQUENCE [LARGE SCALE GENOMIC DNA]</scope>
    <source>
        <strain evidence="2 3">130c</strain>
    </source>
</reference>
<dbReference type="AlphaFoldDB" id="A0A078AAC6"/>
<proteinExistence type="predicted"/>
<sequence length="172" mass="20157">MTSTSKNKNTVVPKLVPLFKIIVLKTLFLTKNKHLNRDWRADKKFLHKFDEQQTIHRGKLEDQPRNEFYAKSINSNKVLIRDIKRSWTSDPGLEFLSMMAARAGEKYAYAIEMSKFGVKVFEIIGQNILTDKIKVNIEKLSLEDDIIILEFVGYCFFYEAKFKVKFLLEITL</sequence>
<dbReference type="Gene3D" id="3.40.50.150">
    <property type="entry name" value="Vaccinia Virus protein VP39"/>
    <property type="match status" value="1"/>
</dbReference>
<name>A0A078AAC6_STYLE</name>
<organism evidence="2 3">
    <name type="scientific">Stylonychia lemnae</name>
    <name type="common">Ciliate</name>
    <dbReference type="NCBI Taxonomy" id="5949"/>
    <lineage>
        <taxon>Eukaryota</taxon>
        <taxon>Sar</taxon>
        <taxon>Alveolata</taxon>
        <taxon>Ciliophora</taxon>
        <taxon>Intramacronucleata</taxon>
        <taxon>Spirotrichea</taxon>
        <taxon>Stichotrichia</taxon>
        <taxon>Sporadotrichida</taxon>
        <taxon>Oxytrichidae</taxon>
        <taxon>Stylonychinae</taxon>
        <taxon>Stylonychia</taxon>
    </lineage>
</organism>
<evidence type="ECO:0000313" key="2">
    <source>
        <dbReference type="EMBL" id="CDW78826.1"/>
    </source>
</evidence>
<dbReference type="PANTHER" id="PTHR11006:SF124">
    <property type="entry name" value="ARGININE METHYLTRANSFERASE 1-RELATED"/>
    <property type="match status" value="1"/>
</dbReference>
<dbReference type="InterPro" id="IPR029063">
    <property type="entry name" value="SAM-dependent_MTases_sf"/>
</dbReference>
<evidence type="ECO:0000313" key="3">
    <source>
        <dbReference type="Proteomes" id="UP000039865"/>
    </source>
</evidence>
<keyword evidence="3" id="KW-1185">Reference proteome</keyword>
<keyword evidence="1" id="KW-0949">S-adenosyl-L-methionine</keyword>
<accession>A0A078AAC6</accession>
<dbReference type="GO" id="GO:0005634">
    <property type="term" value="C:nucleus"/>
    <property type="evidence" value="ECO:0007669"/>
    <property type="project" value="TreeGrafter"/>
</dbReference>
<dbReference type="GO" id="GO:0042054">
    <property type="term" value="F:histone methyltransferase activity"/>
    <property type="evidence" value="ECO:0007669"/>
    <property type="project" value="TreeGrafter"/>
</dbReference>